<dbReference type="PROSITE" id="PS51012">
    <property type="entry name" value="ABC_TM2"/>
    <property type="match status" value="1"/>
</dbReference>
<keyword evidence="4 9" id="KW-1003">Cell membrane</keyword>
<comment type="caution">
    <text evidence="9">Lacks conserved residue(s) required for the propagation of feature annotation.</text>
</comment>
<evidence type="ECO:0000256" key="2">
    <source>
        <dbReference type="ARBA" id="ARBA00007783"/>
    </source>
</evidence>
<protein>
    <recommendedName>
        <fullName evidence="9">Transport permease protein</fullName>
    </recommendedName>
</protein>
<feature type="transmembrane region" description="Helical" evidence="9">
    <location>
        <begin position="168"/>
        <end position="197"/>
    </location>
</feature>
<dbReference type="Proteomes" id="UP000237104">
    <property type="component" value="Unassembled WGS sequence"/>
</dbReference>
<dbReference type="PANTHER" id="PTHR30413:SF8">
    <property type="entry name" value="TRANSPORT PERMEASE PROTEIN"/>
    <property type="match status" value="1"/>
</dbReference>
<evidence type="ECO:0000256" key="4">
    <source>
        <dbReference type="ARBA" id="ARBA00022475"/>
    </source>
</evidence>
<feature type="transmembrane region" description="Helical" evidence="9">
    <location>
        <begin position="305"/>
        <end position="324"/>
    </location>
</feature>
<dbReference type="EMBL" id="PPXF01000019">
    <property type="protein sequence ID" value="POH69721.1"/>
    <property type="molecule type" value="Genomic_DNA"/>
</dbReference>
<proteinExistence type="inferred from homology"/>
<dbReference type="GO" id="GO:0005886">
    <property type="term" value="C:plasma membrane"/>
    <property type="evidence" value="ECO:0007669"/>
    <property type="project" value="UniProtKB-SubCell"/>
</dbReference>
<evidence type="ECO:0000313" key="12">
    <source>
        <dbReference type="EMBL" id="POH69721.1"/>
    </source>
</evidence>
<evidence type="ECO:0000256" key="3">
    <source>
        <dbReference type="ARBA" id="ARBA00022448"/>
    </source>
</evidence>
<evidence type="ECO:0000256" key="9">
    <source>
        <dbReference type="RuleBase" id="RU361157"/>
    </source>
</evidence>
<dbReference type="GO" id="GO:0015920">
    <property type="term" value="P:lipopolysaccharide transport"/>
    <property type="evidence" value="ECO:0007669"/>
    <property type="project" value="TreeGrafter"/>
</dbReference>
<keyword evidence="5" id="KW-0997">Cell inner membrane</keyword>
<keyword evidence="7 9" id="KW-1133">Transmembrane helix</keyword>
<comment type="subcellular location">
    <subcellularLocation>
        <location evidence="1">Cell inner membrane</location>
        <topology evidence="1">Multi-pass membrane protein</topology>
    </subcellularLocation>
    <subcellularLocation>
        <location evidence="9">Cell membrane</location>
        <topology evidence="9">Multi-pass membrane protein</topology>
    </subcellularLocation>
</comment>
<evidence type="ECO:0000256" key="1">
    <source>
        <dbReference type="ARBA" id="ARBA00004429"/>
    </source>
</evidence>
<evidence type="ECO:0000313" key="13">
    <source>
        <dbReference type="Proteomes" id="UP000237104"/>
    </source>
</evidence>
<dbReference type="PANTHER" id="PTHR30413">
    <property type="entry name" value="INNER MEMBRANE TRANSPORT PERMEASE"/>
    <property type="match status" value="1"/>
</dbReference>
<comment type="caution">
    <text evidence="12">The sequence shown here is derived from an EMBL/GenBank/DDBJ whole genome shotgun (WGS) entry which is preliminary data.</text>
</comment>
<feature type="domain" description="ABC transmembrane type-2" evidence="11">
    <location>
        <begin position="94"/>
        <end position="327"/>
    </location>
</feature>
<reference evidence="12 13" key="1">
    <citation type="submission" date="2018-01" db="EMBL/GenBank/DDBJ databases">
        <title>Cryobacterium sp. nov., from glaciers in China.</title>
        <authorList>
            <person name="Liu Q."/>
            <person name="Xin Y.-H."/>
        </authorList>
    </citation>
    <scope>NUCLEOTIDE SEQUENCE [LARGE SCALE GENOMIC DNA]</scope>
    <source>
        <strain evidence="12 13">TMB1-8</strain>
    </source>
</reference>
<name>A0A2S3ZM24_9MICO</name>
<feature type="transmembrane region" description="Helical" evidence="9">
    <location>
        <begin position="238"/>
        <end position="257"/>
    </location>
</feature>
<feature type="compositionally biased region" description="Polar residues" evidence="10">
    <location>
        <begin position="44"/>
        <end position="53"/>
    </location>
</feature>
<evidence type="ECO:0000256" key="6">
    <source>
        <dbReference type="ARBA" id="ARBA00022692"/>
    </source>
</evidence>
<evidence type="ECO:0000256" key="7">
    <source>
        <dbReference type="ARBA" id="ARBA00022989"/>
    </source>
</evidence>
<keyword evidence="6 9" id="KW-0812">Transmembrane</keyword>
<comment type="similarity">
    <text evidence="2 9">Belongs to the ABC-2 integral membrane protein family.</text>
</comment>
<dbReference type="OrthoDB" id="9789409at2"/>
<evidence type="ECO:0000256" key="10">
    <source>
        <dbReference type="SAM" id="MobiDB-lite"/>
    </source>
</evidence>
<dbReference type="InterPro" id="IPR047817">
    <property type="entry name" value="ABC2_TM_bact-type"/>
</dbReference>
<evidence type="ECO:0000256" key="8">
    <source>
        <dbReference type="ARBA" id="ARBA00023136"/>
    </source>
</evidence>
<accession>A0A2S3ZM24</accession>
<evidence type="ECO:0000256" key="5">
    <source>
        <dbReference type="ARBA" id="ARBA00022519"/>
    </source>
</evidence>
<keyword evidence="8 9" id="KW-0472">Membrane</keyword>
<dbReference type="GO" id="GO:0140359">
    <property type="term" value="F:ABC-type transporter activity"/>
    <property type="evidence" value="ECO:0007669"/>
    <property type="project" value="InterPro"/>
</dbReference>
<dbReference type="InterPro" id="IPR013525">
    <property type="entry name" value="ABC2_TM"/>
</dbReference>
<feature type="transmembrane region" description="Helical" evidence="9">
    <location>
        <begin position="93"/>
        <end position="117"/>
    </location>
</feature>
<dbReference type="Pfam" id="PF01061">
    <property type="entry name" value="ABC2_membrane"/>
    <property type="match status" value="1"/>
</dbReference>
<evidence type="ECO:0000259" key="11">
    <source>
        <dbReference type="PROSITE" id="PS51012"/>
    </source>
</evidence>
<dbReference type="AlphaFoldDB" id="A0A2S3ZM24"/>
<feature type="region of interest" description="Disordered" evidence="10">
    <location>
        <begin position="1"/>
        <end position="58"/>
    </location>
</feature>
<feature type="transmembrane region" description="Helical" evidence="9">
    <location>
        <begin position="203"/>
        <end position="226"/>
    </location>
</feature>
<gene>
    <name evidence="12" type="ORF">C3B59_05080</name>
</gene>
<organism evidence="12 13">
    <name type="scientific">Cryobacterium zongtaii</name>
    <dbReference type="NCBI Taxonomy" id="1259217"/>
    <lineage>
        <taxon>Bacteria</taxon>
        <taxon>Bacillati</taxon>
        <taxon>Actinomycetota</taxon>
        <taxon>Actinomycetes</taxon>
        <taxon>Micrococcales</taxon>
        <taxon>Microbacteriaceae</taxon>
        <taxon>Cryobacterium</taxon>
    </lineage>
</organism>
<keyword evidence="3 9" id="KW-0813">Transport</keyword>
<sequence>MRRSTEDRPAPPLRLSRSRGGRITARALGQAEAHHHHRDPKARTSVTQSTSSPELDGFVKPGQGSGLVDVFRRRYLLTLLVRKEVQVRYRGSVLGWLWSYVKPVTQFLVFFIALGVFLQLNGTIPNYPVYLFSGLILVNLFSEAFSNGTRSLVDNAALIKKIYLPRELFPVSSTLVALVNFLPQVLVLGVVCLFVGWRPNLLQILGVLLGLTIIVVLAMGLSLLFGSVNVSFRDAENFVELIVLVATWASPVLYQVSVVAKVLPEWLMVIYQLNPLTAAVQLMHAGFWLPTTDGAGDLPDDLLEYGLFALLLSLAILVVGQFVFRKLERRFAQDL</sequence>